<dbReference type="InterPro" id="IPR013083">
    <property type="entry name" value="Znf_RING/FYVE/PHD"/>
</dbReference>
<dbReference type="AlphaFoldDB" id="A0A812P9E6"/>
<dbReference type="GO" id="GO:0016567">
    <property type="term" value="P:protein ubiquitination"/>
    <property type="evidence" value="ECO:0007669"/>
    <property type="project" value="UniProtKB-UniPathway"/>
</dbReference>
<dbReference type="Proteomes" id="UP000604046">
    <property type="component" value="Unassembled WGS sequence"/>
</dbReference>
<dbReference type="PANTHER" id="PTHR14155">
    <property type="entry name" value="RING FINGER DOMAIN-CONTAINING"/>
    <property type="match status" value="1"/>
</dbReference>
<organism evidence="6 7">
    <name type="scientific">Symbiodinium natans</name>
    <dbReference type="NCBI Taxonomy" id="878477"/>
    <lineage>
        <taxon>Eukaryota</taxon>
        <taxon>Sar</taxon>
        <taxon>Alveolata</taxon>
        <taxon>Dinophyceae</taxon>
        <taxon>Suessiales</taxon>
        <taxon>Symbiodiniaceae</taxon>
        <taxon>Symbiodinium</taxon>
    </lineage>
</organism>
<dbReference type="SMART" id="SM00184">
    <property type="entry name" value="RING"/>
    <property type="match status" value="1"/>
</dbReference>
<proteinExistence type="predicted"/>
<evidence type="ECO:0000313" key="7">
    <source>
        <dbReference type="Proteomes" id="UP000604046"/>
    </source>
</evidence>
<reference evidence="6" key="1">
    <citation type="submission" date="2021-02" db="EMBL/GenBank/DDBJ databases">
        <authorList>
            <person name="Dougan E. K."/>
            <person name="Rhodes N."/>
            <person name="Thang M."/>
            <person name="Chan C."/>
        </authorList>
    </citation>
    <scope>NUCLEOTIDE SEQUENCE</scope>
</reference>
<dbReference type="SUPFAM" id="SSF57850">
    <property type="entry name" value="RING/U-box"/>
    <property type="match status" value="1"/>
</dbReference>
<comment type="caution">
    <text evidence="6">The sequence shown here is derived from an EMBL/GenBank/DDBJ whole genome shotgun (WGS) entry which is preliminary data.</text>
</comment>
<evidence type="ECO:0000256" key="2">
    <source>
        <dbReference type="ARBA" id="ARBA00022771"/>
    </source>
</evidence>
<keyword evidence="2 4" id="KW-0863">Zinc-finger</keyword>
<dbReference type="Pfam" id="PF13639">
    <property type="entry name" value="zf-RING_2"/>
    <property type="match status" value="1"/>
</dbReference>
<keyword evidence="7" id="KW-1185">Reference proteome</keyword>
<dbReference type="EMBL" id="CAJNDS010002121">
    <property type="protein sequence ID" value="CAE7338808.1"/>
    <property type="molecule type" value="Genomic_DNA"/>
</dbReference>
<name>A0A812P9E6_9DINO</name>
<keyword evidence="1" id="KW-0479">Metal-binding</keyword>
<feature type="domain" description="RING-type" evidence="5">
    <location>
        <begin position="39"/>
        <end position="81"/>
    </location>
</feature>
<dbReference type="InterPro" id="IPR053238">
    <property type="entry name" value="RING-H2_zinc_finger"/>
</dbReference>
<dbReference type="PROSITE" id="PS50089">
    <property type="entry name" value="ZF_RING_2"/>
    <property type="match status" value="1"/>
</dbReference>
<gene>
    <name evidence="6" type="primary">sip3</name>
    <name evidence="6" type="ORF">SNAT2548_LOCUS17731</name>
</gene>
<dbReference type="GO" id="GO:0008270">
    <property type="term" value="F:zinc ion binding"/>
    <property type="evidence" value="ECO:0007669"/>
    <property type="project" value="UniProtKB-KW"/>
</dbReference>
<dbReference type="UniPathway" id="UPA00143"/>
<sequence>VRPLLERLREALSTTGTDPEVLVLIPAVPADERPADEDCVICLGGCSGEETSWRRLKCGHRFHHDCLMSWLKKAFRCPVCRLDVNSAYQSEAAAAAQARPAPST</sequence>
<evidence type="ECO:0000259" key="5">
    <source>
        <dbReference type="PROSITE" id="PS50089"/>
    </source>
</evidence>
<dbReference type="OrthoDB" id="421575at2759"/>
<evidence type="ECO:0000256" key="3">
    <source>
        <dbReference type="ARBA" id="ARBA00022833"/>
    </source>
</evidence>
<dbReference type="InterPro" id="IPR001841">
    <property type="entry name" value="Znf_RING"/>
</dbReference>
<keyword evidence="3" id="KW-0862">Zinc</keyword>
<feature type="non-terminal residue" evidence="6">
    <location>
        <position position="1"/>
    </location>
</feature>
<dbReference type="PANTHER" id="PTHR14155:SF627">
    <property type="entry name" value="OS06G0192800 PROTEIN"/>
    <property type="match status" value="1"/>
</dbReference>
<evidence type="ECO:0000313" key="6">
    <source>
        <dbReference type="EMBL" id="CAE7338808.1"/>
    </source>
</evidence>
<protein>
    <submittedName>
        <fullName evidence="6">Sip3 protein</fullName>
    </submittedName>
</protein>
<dbReference type="Gene3D" id="3.30.40.10">
    <property type="entry name" value="Zinc/RING finger domain, C3HC4 (zinc finger)"/>
    <property type="match status" value="1"/>
</dbReference>
<accession>A0A812P9E6</accession>
<evidence type="ECO:0000256" key="1">
    <source>
        <dbReference type="ARBA" id="ARBA00022723"/>
    </source>
</evidence>
<evidence type="ECO:0000256" key="4">
    <source>
        <dbReference type="PROSITE-ProRule" id="PRU00175"/>
    </source>
</evidence>